<evidence type="ECO:0000313" key="4">
    <source>
        <dbReference type="EMBL" id="MBF9128831.1"/>
    </source>
</evidence>
<evidence type="ECO:0000256" key="2">
    <source>
        <dbReference type="ARBA" id="ARBA00023002"/>
    </source>
</evidence>
<organism evidence="4 5">
    <name type="scientific">Plantactinospora alkalitolerans</name>
    <dbReference type="NCBI Taxonomy" id="2789879"/>
    <lineage>
        <taxon>Bacteria</taxon>
        <taxon>Bacillati</taxon>
        <taxon>Actinomycetota</taxon>
        <taxon>Actinomycetes</taxon>
        <taxon>Micromonosporales</taxon>
        <taxon>Micromonosporaceae</taxon>
        <taxon>Plantactinospora</taxon>
    </lineage>
</organism>
<dbReference type="PANTHER" id="PTHR41517:SF1">
    <property type="entry name" value="CUPIN"/>
    <property type="match status" value="1"/>
</dbReference>
<gene>
    <name evidence="4" type="ORF">I0C86_07510</name>
</gene>
<dbReference type="Pfam" id="PF07883">
    <property type="entry name" value="Cupin_2"/>
    <property type="match status" value="1"/>
</dbReference>
<reference evidence="4 5" key="1">
    <citation type="submission" date="2020-11" db="EMBL/GenBank/DDBJ databases">
        <title>A novel isolate from a Black sea contaminated sediment with potential to produce alkanes: Plantactinospora alkalitolerans sp. nov.</title>
        <authorList>
            <person name="Carro L."/>
            <person name="Veyisoglu A."/>
            <person name="Guven K."/>
            <person name="Schumann P."/>
            <person name="Klenk H.-P."/>
            <person name="Sahin N."/>
        </authorList>
    </citation>
    <scope>NUCLEOTIDE SEQUENCE [LARGE SCALE GENOMIC DNA]</scope>
    <source>
        <strain evidence="4 5">S1510</strain>
    </source>
</reference>
<comment type="caution">
    <text evidence="4">The sequence shown here is derived from an EMBL/GenBank/DDBJ whole genome shotgun (WGS) entry which is preliminary data.</text>
</comment>
<protein>
    <submittedName>
        <fullName evidence="4">Cupin domain-containing protein</fullName>
    </submittedName>
</protein>
<sequence length="370" mass="40042">MTVEQSISDSPTVEQELAALYADLSAVHLHPLWTITKQLLTATPQPRSVPWLWPASTLTPLAERALRLVPVERGGERRVLSFGNPGLGGLPYAAGTLWGAIQCLGPGETAPAHRHSPGAIRFVLEGSGVWTTVNGDACDMNPGDLVLTPGWNWHEHTSNGSSRMLWFDGLDLPMVEALDAIFFEPYPRDRQPDSAEHNLSEARFAGTGQRHVEGAVTTALDPGHSPLLVYRWADTDAELTRLGAARDTAMVSLEFVNPSTGASVLPTLSCGMHRILPGRRTEAVRRTGNTIFVVYRGSGSSVIDGVRLDWSAGDVFVAPSWSAVEHLAGETADLFSLGDAPVLRALNLYREQVLDGPQDVHRVFAPDQLP</sequence>
<dbReference type="InterPro" id="IPR014710">
    <property type="entry name" value="RmlC-like_jellyroll"/>
</dbReference>
<keyword evidence="1" id="KW-0223">Dioxygenase</keyword>
<dbReference type="RefSeq" id="WP_196200481.1">
    <property type="nucleotide sequence ID" value="NZ_JADPUN010000093.1"/>
</dbReference>
<feature type="domain" description="Cupin type-2" evidence="3">
    <location>
        <begin position="101"/>
        <end position="167"/>
    </location>
</feature>
<keyword evidence="2" id="KW-0560">Oxidoreductase</keyword>
<dbReference type="InterPro" id="IPR011051">
    <property type="entry name" value="RmlC_Cupin_sf"/>
</dbReference>
<dbReference type="EMBL" id="JADPUN010000093">
    <property type="protein sequence ID" value="MBF9128831.1"/>
    <property type="molecule type" value="Genomic_DNA"/>
</dbReference>
<proteinExistence type="predicted"/>
<evidence type="ECO:0000256" key="1">
    <source>
        <dbReference type="ARBA" id="ARBA00022964"/>
    </source>
</evidence>
<dbReference type="CDD" id="cd06992">
    <property type="entry name" value="cupin_GDO-like_C"/>
    <property type="match status" value="1"/>
</dbReference>
<dbReference type="CDD" id="cd02216">
    <property type="entry name" value="cupin_GDO-like_N"/>
    <property type="match status" value="1"/>
</dbReference>
<dbReference type="Proteomes" id="UP000638560">
    <property type="component" value="Unassembled WGS sequence"/>
</dbReference>
<dbReference type="InterPro" id="IPR047183">
    <property type="entry name" value="GDO-like"/>
</dbReference>
<evidence type="ECO:0000313" key="5">
    <source>
        <dbReference type="Proteomes" id="UP000638560"/>
    </source>
</evidence>
<name>A0ABS0GRL3_9ACTN</name>
<keyword evidence="5" id="KW-1185">Reference proteome</keyword>
<dbReference type="Gene3D" id="2.60.120.10">
    <property type="entry name" value="Jelly Rolls"/>
    <property type="match status" value="1"/>
</dbReference>
<dbReference type="PANTHER" id="PTHR41517">
    <property type="entry name" value="1,2-DIOXYGENASE PROTEIN-RELATED"/>
    <property type="match status" value="1"/>
</dbReference>
<evidence type="ECO:0000259" key="3">
    <source>
        <dbReference type="Pfam" id="PF07883"/>
    </source>
</evidence>
<dbReference type="InterPro" id="IPR013096">
    <property type="entry name" value="Cupin_2"/>
</dbReference>
<accession>A0ABS0GRL3</accession>
<dbReference type="SUPFAM" id="SSF51182">
    <property type="entry name" value="RmlC-like cupins"/>
    <property type="match status" value="1"/>
</dbReference>